<dbReference type="CDD" id="cd00009">
    <property type="entry name" value="AAA"/>
    <property type="match status" value="1"/>
</dbReference>
<dbReference type="GO" id="GO:0006355">
    <property type="term" value="P:regulation of DNA-templated transcription"/>
    <property type="evidence" value="ECO:0007669"/>
    <property type="project" value="InterPro"/>
</dbReference>
<proteinExistence type="predicted"/>
<evidence type="ECO:0000313" key="4">
    <source>
        <dbReference type="EMBL" id="PJB29715.1"/>
    </source>
</evidence>
<dbReference type="PANTHER" id="PTHR32071">
    <property type="entry name" value="TRANSCRIPTIONAL REGULATORY PROTEIN"/>
    <property type="match status" value="1"/>
</dbReference>
<evidence type="ECO:0000259" key="3">
    <source>
        <dbReference type="PROSITE" id="PS50045"/>
    </source>
</evidence>
<protein>
    <recommendedName>
        <fullName evidence="3">Sigma-54 factor interaction domain-containing protein</fullName>
    </recommendedName>
</protein>
<dbReference type="InterPro" id="IPR025943">
    <property type="entry name" value="Sigma_54_int_dom_ATP-bd_2"/>
</dbReference>
<feature type="domain" description="Sigma-54 factor interaction" evidence="3">
    <location>
        <begin position="7"/>
        <end position="117"/>
    </location>
</feature>
<dbReference type="SUPFAM" id="SSF52540">
    <property type="entry name" value="P-loop containing nucleoside triphosphate hydrolases"/>
    <property type="match status" value="1"/>
</dbReference>
<dbReference type="EMBL" id="PFUI01000110">
    <property type="protein sequence ID" value="PJB29715.1"/>
    <property type="molecule type" value="Genomic_DNA"/>
</dbReference>
<accession>A0A2M8AU32</accession>
<dbReference type="PROSITE" id="PS00676">
    <property type="entry name" value="SIGMA54_INTERACT_2"/>
    <property type="match status" value="1"/>
</dbReference>
<name>A0A2M8AU32_9BACT</name>
<keyword evidence="2" id="KW-0067">ATP-binding</keyword>
<evidence type="ECO:0000256" key="2">
    <source>
        <dbReference type="ARBA" id="ARBA00022840"/>
    </source>
</evidence>
<sequence length="117" mass="12823">MQGFYGMIGDSHQMREIYQAIELAANINVPVLIQGETGTGKELVAKAIHSRSDRVNKTFIAINCAAIPHELAESELFGHEKGAFTSAHKTRKGKIEMAQGGTILFDEIGDMEMFLQA</sequence>
<dbReference type="InterPro" id="IPR027417">
    <property type="entry name" value="P-loop_NTPase"/>
</dbReference>
<reference evidence="5" key="1">
    <citation type="submission" date="2017-09" db="EMBL/GenBank/DDBJ databases">
        <title>Depth-based differentiation of microbial function through sediment-hosted aquifers and enrichment of novel symbionts in the deep terrestrial subsurface.</title>
        <authorList>
            <person name="Probst A.J."/>
            <person name="Ladd B."/>
            <person name="Jarett J.K."/>
            <person name="Geller-Mcgrath D.E."/>
            <person name="Sieber C.M.K."/>
            <person name="Emerson J.B."/>
            <person name="Anantharaman K."/>
            <person name="Thomas B.C."/>
            <person name="Malmstrom R."/>
            <person name="Stieglmeier M."/>
            <person name="Klingl A."/>
            <person name="Woyke T."/>
            <person name="Ryan C.M."/>
            <person name="Banfield J.F."/>
        </authorList>
    </citation>
    <scope>NUCLEOTIDE SEQUENCE [LARGE SCALE GENOMIC DNA]</scope>
</reference>
<organism evidence="4 5">
    <name type="scientific">Candidatus Desantisbacteria bacterium CG_4_9_14_3_um_filter_40_11</name>
    <dbReference type="NCBI Taxonomy" id="1974546"/>
    <lineage>
        <taxon>Bacteria</taxon>
        <taxon>Candidatus Desantisiibacteriota</taxon>
    </lineage>
</organism>
<dbReference type="PROSITE" id="PS00675">
    <property type="entry name" value="SIGMA54_INTERACT_1"/>
    <property type="match status" value="1"/>
</dbReference>
<dbReference type="PANTHER" id="PTHR32071:SF57">
    <property type="entry name" value="C4-DICARBOXYLATE TRANSPORT TRANSCRIPTIONAL REGULATORY PROTEIN DCTD"/>
    <property type="match status" value="1"/>
</dbReference>
<dbReference type="AlphaFoldDB" id="A0A2M8AU32"/>
<feature type="non-terminal residue" evidence="4">
    <location>
        <position position="117"/>
    </location>
</feature>
<dbReference type="GO" id="GO:0005524">
    <property type="term" value="F:ATP binding"/>
    <property type="evidence" value="ECO:0007669"/>
    <property type="project" value="UniProtKB-KW"/>
</dbReference>
<dbReference type="Proteomes" id="UP000231366">
    <property type="component" value="Unassembled WGS sequence"/>
</dbReference>
<dbReference type="Gene3D" id="3.40.50.300">
    <property type="entry name" value="P-loop containing nucleotide triphosphate hydrolases"/>
    <property type="match status" value="1"/>
</dbReference>
<dbReference type="InterPro" id="IPR025662">
    <property type="entry name" value="Sigma_54_int_dom_ATP-bd_1"/>
</dbReference>
<evidence type="ECO:0000256" key="1">
    <source>
        <dbReference type="ARBA" id="ARBA00022741"/>
    </source>
</evidence>
<evidence type="ECO:0000313" key="5">
    <source>
        <dbReference type="Proteomes" id="UP000231366"/>
    </source>
</evidence>
<comment type="caution">
    <text evidence="4">The sequence shown here is derived from an EMBL/GenBank/DDBJ whole genome shotgun (WGS) entry which is preliminary data.</text>
</comment>
<dbReference type="PROSITE" id="PS50045">
    <property type="entry name" value="SIGMA54_INTERACT_4"/>
    <property type="match status" value="1"/>
</dbReference>
<keyword evidence="1" id="KW-0547">Nucleotide-binding</keyword>
<dbReference type="Pfam" id="PF00158">
    <property type="entry name" value="Sigma54_activat"/>
    <property type="match status" value="1"/>
</dbReference>
<dbReference type="InterPro" id="IPR002078">
    <property type="entry name" value="Sigma_54_int"/>
</dbReference>
<gene>
    <name evidence="4" type="ORF">CO110_04240</name>
</gene>